<evidence type="ECO:0000313" key="6">
    <source>
        <dbReference type="EMBL" id="MCF4143054.1"/>
    </source>
</evidence>
<evidence type="ECO:0000259" key="4">
    <source>
        <dbReference type="Pfam" id="PF00465"/>
    </source>
</evidence>
<dbReference type="CDD" id="cd17814">
    <property type="entry name" value="Fe-ADH-like"/>
    <property type="match status" value="1"/>
</dbReference>
<protein>
    <submittedName>
        <fullName evidence="6">Iron-containing alcohol dehydrogenase</fullName>
    </submittedName>
</protein>
<dbReference type="Gene3D" id="1.20.1090.10">
    <property type="entry name" value="Dehydroquinate synthase-like - alpha domain"/>
    <property type="match status" value="1"/>
</dbReference>
<sequence>MERYDELRRFVMPEVVFGPGAVDLVGSCAANLGLNRVLLVTDPGVLSTDWVRRAWESLDREGVEWRIFSGITSNPRSAQIMKGVDSYIEGECDGLVAVGGGSPMDSAKGIGIVVSNGGHILDFKGIDKVAVPMPPLICIPTTGGSSADVSQFAIVNDENRGVKVAIISKAIIPDMALVDYHTLSTMDRYLTACTALDALTHAFEAYVSTGSSAISDLYALSAVELISQSLFKALEDDSDRREIMMASLEAGLAFSNASLGAVHAMAHALGGYLDLPHGECNALLLSTVVDRNFHGAPSRYRELARRISIPVDGLSDDEVRVRLVKAINDLRESSGISGGLRARGVTEDQIPLLASNAFDDPCMVTNPVRLEREDLEDLYVRAL</sequence>
<keyword evidence="3" id="KW-0520">NAD</keyword>
<dbReference type="InterPro" id="IPR001670">
    <property type="entry name" value="ADH_Fe/GldA"/>
</dbReference>
<dbReference type="Gene3D" id="3.40.50.1970">
    <property type="match status" value="1"/>
</dbReference>
<comment type="similarity">
    <text evidence="1">Belongs to the iron-containing alcohol dehydrogenase family.</text>
</comment>
<dbReference type="PROSITE" id="PS00060">
    <property type="entry name" value="ADH_IRON_2"/>
    <property type="match status" value="1"/>
</dbReference>
<dbReference type="InterPro" id="IPR018211">
    <property type="entry name" value="ADH_Fe_CS"/>
</dbReference>
<proteinExistence type="inferred from homology"/>
<keyword evidence="2" id="KW-0560">Oxidoreductase</keyword>
<dbReference type="NCBIfam" id="NF041833">
    <property type="entry name" value="Fe_ADH_ErcA"/>
    <property type="match status" value="1"/>
</dbReference>
<dbReference type="Pfam" id="PF00465">
    <property type="entry name" value="Fe-ADH"/>
    <property type="match status" value="1"/>
</dbReference>
<dbReference type="Proteomes" id="UP001200430">
    <property type="component" value="Unassembled WGS sequence"/>
</dbReference>
<dbReference type="RefSeq" id="WP_236099761.1">
    <property type="nucleotide sequence ID" value="NZ_JAKGUD010000010.1"/>
</dbReference>
<dbReference type="Pfam" id="PF25137">
    <property type="entry name" value="ADH_Fe_C"/>
    <property type="match status" value="1"/>
</dbReference>
<dbReference type="PANTHER" id="PTHR11496:SF102">
    <property type="entry name" value="ALCOHOL DEHYDROGENASE 4"/>
    <property type="match status" value="1"/>
</dbReference>
<feature type="domain" description="Alcohol dehydrogenase iron-type/glycerol dehydrogenase GldA" evidence="4">
    <location>
        <begin position="14"/>
        <end position="179"/>
    </location>
</feature>
<comment type="caution">
    <text evidence="6">The sequence shown here is derived from an EMBL/GenBank/DDBJ whole genome shotgun (WGS) entry which is preliminary data.</text>
</comment>
<evidence type="ECO:0000256" key="1">
    <source>
        <dbReference type="ARBA" id="ARBA00007358"/>
    </source>
</evidence>
<name>A0ABS9EPC4_9BACT</name>
<organism evidence="6 7">
    <name type="scientific">Dethiosulfovibrio marinus</name>
    <dbReference type="NCBI Taxonomy" id="133532"/>
    <lineage>
        <taxon>Bacteria</taxon>
        <taxon>Thermotogati</taxon>
        <taxon>Synergistota</taxon>
        <taxon>Synergistia</taxon>
        <taxon>Synergistales</taxon>
        <taxon>Dethiosulfovibrionaceae</taxon>
        <taxon>Dethiosulfovibrio</taxon>
    </lineage>
</organism>
<evidence type="ECO:0000313" key="7">
    <source>
        <dbReference type="Proteomes" id="UP001200430"/>
    </source>
</evidence>
<dbReference type="SUPFAM" id="SSF56796">
    <property type="entry name" value="Dehydroquinate synthase-like"/>
    <property type="match status" value="1"/>
</dbReference>
<gene>
    <name evidence="6" type="ORF">L2W38_09545</name>
</gene>
<keyword evidence="7" id="KW-1185">Reference proteome</keyword>
<dbReference type="InterPro" id="IPR039697">
    <property type="entry name" value="Alcohol_dehydrogenase_Fe"/>
</dbReference>
<accession>A0ABS9EPC4</accession>
<evidence type="ECO:0000256" key="3">
    <source>
        <dbReference type="ARBA" id="ARBA00023027"/>
    </source>
</evidence>
<dbReference type="EMBL" id="JAKGUD010000010">
    <property type="protein sequence ID" value="MCF4143054.1"/>
    <property type="molecule type" value="Genomic_DNA"/>
</dbReference>
<dbReference type="InterPro" id="IPR056798">
    <property type="entry name" value="ADH_Fe_C"/>
</dbReference>
<feature type="domain" description="Fe-containing alcohol dehydrogenase-like C-terminal" evidence="5">
    <location>
        <begin position="191"/>
        <end position="382"/>
    </location>
</feature>
<dbReference type="PANTHER" id="PTHR11496">
    <property type="entry name" value="ALCOHOL DEHYDROGENASE"/>
    <property type="match status" value="1"/>
</dbReference>
<evidence type="ECO:0000256" key="2">
    <source>
        <dbReference type="ARBA" id="ARBA00023002"/>
    </source>
</evidence>
<reference evidence="6 7" key="1">
    <citation type="submission" date="2022-01" db="EMBL/GenBank/DDBJ databases">
        <title>Dethiosulfovibrio faecalis sp. nov., a novel proteolytic, non-sulfur-reducing bacterium isolated from a marine aquaculture solid waste bioreactor.</title>
        <authorList>
            <person name="Grabowski S."/>
            <person name="Apolinario E."/>
            <person name="Schneider N."/>
            <person name="Marshall C.W."/>
            <person name="Sowers K.R."/>
        </authorList>
    </citation>
    <scope>NUCLEOTIDE SEQUENCE [LARGE SCALE GENOMIC DNA]</scope>
    <source>
        <strain evidence="6 7">DSM 12537</strain>
    </source>
</reference>
<evidence type="ECO:0000259" key="5">
    <source>
        <dbReference type="Pfam" id="PF25137"/>
    </source>
</evidence>